<reference evidence="2 3" key="1">
    <citation type="submission" date="2016-07" db="EMBL/GenBank/DDBJ databases">
        <title>Pervasive Adenine N6-methylation of Active Genes in Fungi.</title>
        <authorList>
            <consortium name="DOE Joint Genome Institute"/>
            <person name="Mondo S.J."/>
            <person name="Dannebaum R.O."/>
            <person name="Kuo R.C."/>
            <person name="Labutti K."/>
            <person name="Haridas S."/>
            <person name="Kuo A."/>
            <person name="Salamov A."/>
            <person name="Ahrendt S.R."/>
            <person name="Lipzen A."/>
            <person name="Sullivan W."/>
            <person name="Andreopoulos W.B."/>
            <person name="Clum A."/>
            <person name="Lindquist E."/>
            <person name="Daum C."/>
            <person name="Ramamoorthy G.K."/>
            <person name="Gryganskyi A."/>
            <person name="Culley D."/>
            <person name="Magnuson J.K."/>
            <person name="James T.Y."/>
            <person name="O'Malley M.A."/>
            <person name="Stajich J.E."/>
            <person name="Spatafora J.W."/>
            <person name="Visel A."/>
            <person name="Grigoriev I.V."/>
        </authorList>
    </citation>
    <scope>NUCLEOTIDE SEQUENCE [LARGE SCALE GENOMIC DNA]</scope>
    <source>
        <strain evidence="2 3">68-887.2</strain>
    </source>
</reference>
<feature type="region of interest" description="Disordered" evidence="1">
    <location>
        <begin position="1"/>
        <end position="106"/>
    </location>
</feature>
<dbReference type="STRING" id="71784.A0A1Y2B4Q3"/>
<dbReference type="EMBL" id="MCFC01000025">
    <property type="protein sequence ID" value="ORY29530.1"/>
    <property type="molecule type" value="Genomic_DNA"/>
</dbReference>
<feature type="compositionally biased region" description="Polar residues" evidence="1">
    <location>
        <begin position="715"/>
        <end position="724"/>
    </location>
</feature>
<dbReference type="AlphaFoldDB" id="A0A1Y2B4Q3"/>
<sequence length="1006" mass="112243">MSKLLTRPPSSLPRDPTPTSSTPTPTPPPTKTSLGFLLSPNGTSHSSSTTTAAPTTPPISVNPPSNRSPLSASAKPSPAAGAKPSPPSLVMAASPTASTKRPRSNLDLLPPAALTQIAYHLVVDNTGNGGHPSALIPLLLTCRATYNAISFDNNPKLYNSLFRATFDYAALDRRYEWMVQHLSDVAGRGRKIFDLFSDPRSWAVDYKTRWGQSWRMRQVVKHHSIHVPGVCDRDQLTADLWNVWFMLTENDGKNIHFLAEECSFQPWIVVYYKDEMLKESLVPGYPPETGTKALSIWCALLSGTDLSAEQTPAEVDEKIFIMRPYVFACAKYDITYAPWHHRRLPLCEPNCKEHEPDVTMRSKAMPYKRFGYTWMRAPPHFVLGCYLVFLRLLERQPGRMGLKPGSSTFSLSPADAMRPGLFSTTRIMPSIYHDREWQRDTMCQDPHTSPGLPPLTFRGELQGFWRGKFLFYDFDMYRQILAGNMRGVYTGTFAEQAAEMEFKETVIKVRKEEVGGDGPMLCAGFQDEAEEGSEEEQSRIQAGYGHEVCKDENEPDEEGWTKEILITGRCRTSWGWAQVRGRVRAWDGLVMLAIAYSRHVMGRWLWRGYLHTGGHLIGRWRDTFTVENLRGYEGAFGMVRAGDIFYPSHFPKRMEDSLGVDHSGVPGHAPGPVPAFPSQQLLSRPVTVAHQSRQAHSISTPPTPLSAISGGRSPSVLTPRQHQVSPPPNSSHFHPVGRYYPSSSERESRVSPEHVALVKRESQGPKSMEAWRPTAHPENERAIKRQRMENETSLSSASSAVASKYLGPPPLSSPSKSSSWPSKDMERSSSRNPGSTFPTDLLNPREDEYEGRRGSGVGLNDSKIVERFRRTEGNDEPVDKFGGQRRVSVVSPAMNGRDVPFTTLPMSREASPIYWQSNSNSKISGVPGHSMRGNFDTSTKSLPPLEHLHPHPHPHSQPLRRYSGQTEPDRSMLDDSEHTGAVKFSVVPESNLRDYGRARTGSEGMA</sequence>
<dbReference type="Proteomes" id="UP000193986">
    <property type="component" value="Unassembled WGS sequence"/>
</dbReference>
<feature type="compositionally biased region" description="Low complexity" evidence="1">
    <location>
        <begin position="31"/>
        <end position="54"/>
    </location>
</feature>
<feature type="region of interest" description="Disordered" evidence="1">
    <location>
        <begin position="684"/>
        <end position="859"/>
    </location>
</feature>
<name>A0A1Y2B4Q3_9TREE</name>
<feature type="region of interest" description="Disordered" evidence="1">
    <location>
        <begin position="659"/>
        <end position="678"/>
    </location>
</feature>
<feature type="compositionally biased region" description="Low complexity" evidence="1">
    <location>
        <begin position="1"/>
        <end position="23"/>
    </location>
</feature>
<feature type="compositionally biased region" description="Basic and acidic residues" evidence="1">
    <location>
        <begin position="967"/>
        <end position="980"/>
    </location>
</feature>
<keyword evidence="3" id="KW-1185">Reference proteome</keyword>
<evidence type="ECO:0000256" key="1">
    <source>
        <dbReference type="SAM" id="MobiDB-lite"/>
    </source>
</evidence>
<dbReference type="OrthoDB" id="2017782at2759"/>
<evidence type="ECO:0000313" key="2">
    <source>
        <dbReference type="EMBL" id="ORY29530.1"/>
    </source>
</evidence>
<feature type="compositionally biased region" description="Basic and acidic residues" evidence="1">
    <location>
        <begin position="843"/>
        <end position="853"/>
    </location>
</feature>
<protein>
    <recommendedName>
        <fullName evidence="4">F-box domain-containing protein</fullName>
    </recommendedName>
</protein>
<feature type="compositionally biased region" description="Basic and acidic residues" evidence="1">
    <location>
        <begin position="744"/>
        <end position="763"/>
    </location>
</feature>
<dbReference type="PANTHER" id="PTHR24216">
    <property type="entry name" value="PAXILLIN-RELATED"/>
    <property type="match status" value="1"/>
</dbReference>
<evidence type="ECO:0008006" key="4">
    <source>
        <dbReference type="Google" id="ProtNLM"/>
    </source>
</evidence>
<comment type="caution">
    <text evidence="2">The sequence shown here is derived from an EMBL/GenBank/DDBJ whole genome shotgun (WGS) entry which is preliminary data.</text>
</comment>
<feature type="compositionally biased region" description="Low complexity" evidence="1">
    <location>
        <begin position="793"/>
        <end position="803"/>
    </location>
</feature>
<organism evidence="2 3">
    <name type="scientific">Naematelia encephala</name>
    <dbReference type="NCBI Taxonomy" id="71784"/>
    <lineage>
        <taxon>Eukaryota</taxon>
        <taxon>Fungi</taxon>
        <taxon>Dikarya</taxon>
        <taxon>Basidiomycota</taxon>
        <taxon>Agaricomycotina</taxon>
        <taxon>Tremellomycetes</taxon>
        <taxon>Tremellales</taxon>
        <taxon>Naemateliaceae</taxon>
        <taxon>Naematelia</taxon>
    </lineage>
</organism>
<feature type="compositionally biased region" description="Low complexity" evidence="1">
    <location>
        <begin position="68"/>
        <end position="83"/>
    </location>
</feature>
<accession>A0A1Y2B4Q3</accession>
<feature type="compositionally biased region" description="Low complexity" evidence="1">
    <location>
        <begin position="813"/>
        <end position="822"/>
    </location>
</feature>
<feature type="compositionally biased region" description="Basic and acidic residues" evidence="1">
    <location>
        <begin position="775"/>
        <end position="790"/>
    </location>
</feature>
<gene>
    <name evidence="2" type="ORF">BCR39DRAFT_170415</name>
</gene>
<dbReference type="InParanoid" id="A0A1Y2B4Q3"/>
<feature type="compositionally biased region" description="Polar residues" evidence="1">
    <location>
        <begin position="689"/>
        <end position="700"/>
    </location>
</feature>
<proteinExistence type="predicted"/>
<evidence type="ECO:0000313" key="3">
    <source>
        <dbReference type="Proteomes" id="UP000193986"/>
    </source>
</evidence>
<feature type="region of interest" description="Disordered" evidence="1">
    <location>
        <begin position="916"/>
        <end position="1006"/>
    </location>
</feature>